<organism evidence="1 2">
    <name type="scientific">Desulfosporosinus acidiphilus (strain DSM 22704 / JCM 16185 / SJ4)</name>
    <dbReference type="NCBI Taxonomy" id="646529"/>
    <lineage>
        <taxon>Bacteria</taxon>
        <taxon>Bacillati</taxon>
        <taxon>Bacillota</taxon>
        <taxon>Clostridia</taxon>
        <taxon>Eubacteriales</taxon>
        <taxon>Desulfitobacteriaceae</taxon>
        <taxon>Desulfosporosinus</taxon>
    </lineage>
</organism>
<accession>I4DB17</accession>
<gene>
    <name evidence="1" type="ordered locus">Desaci_4129</name>
</gene>
<dbReference type="RefSeq" id="WP_014828977.1">
    <property type="nucleotide sequence ID" value="NC_018068.1"/>
</dbReference>
<keyword evidence="2" id="KW-1185">Reference proteome</keyword>
<dbReference type="HOGENOM" id="CLU_2355124_0_0_9"/>
<dbReference type="Proteomes" id="UP000002892">
    <property type="component" value="Chromosome"/>
</dbReference>
<reference evidence="1 2" key="1">
    <citation type="journal article" date="2012" name="J. Bacteriol.">
        <title>Complete genome sequences of Desulfosporosinus orientis DSM765T, Desulfosporosinus youngiae DSM17734T, Desulfosporosinus meridiei DSM13257T, and Desulfosporosinus acidiphilus DSM22704T.</title>
        <authorList>
            <person name="Pester M."/>
            <person name="Brambilla E."/>
            <person name="Alazard D."/>
            <person name="Rattei T."/>
            <person name="Weinmaier T."/>
            <person name="Han J."/>
            <person name="Lucas S."/>
            <person name="Lapidus A."/>
            <person name="Cheng J.F."/>
            <person name="Goodwin L."/>
            <person name="Pitluck S."/>
            <person name="Peters L."/>
            <person name="Ovchinnikova G."/>
            <person name="Teshima H."/>
            <person name="Detter J.C."/>
            <person name="Han C.S."/>
            <person name="Tapia R."/>
            <person name="Land M.L."/>
            <person name="Hauser L."/>
            <person name="Kyrpides N.C."/>
            <person name="Ivanova N.N."/>
            <person name="Pagani I."/>
            <person name="Huntmann M."/>
            <person name="Wei C.L."/>
            <person name="Davenport K.W."/>
            <person name="Daligault H."/>
            <person name="Chain P.S."/>
            <person name="Chen A."/>
            <person name="Mavromatis K."/>
            <person name="Markowitz V."/>
            <person name="Szeto E."/>
            <person name="Mikhailova N."/>
            <person name="Pati A."/>
            <person name="Wagner M."/>
            <person name="Woyke T."/>
            <person name="Ollivier B."/>
            <person name="Klenk H.P."/>
            <person name="Spring S."/>
            <person name="Loy A."/>
        </authorList>
    </citation>
    <scope>NUCLEOTIDE SEQUENCE [LARGE SCALE GENOMIC DNA]</scope>
    <source>
        <strain evidence="2">DSM 22704 / JCM 16185 / SJ4</strain>
    </source>
</reference>
<proteinExistence type="predicted"/>
<dbReference type="KEGG" id="dai:Desaci_4129"/>
<name>I4DB17_DESAJ</name>
<sequence>MSEEKSASTLCQNIRTYQDARGWEYFVRPGIGGDVFKTFYRRLGSKKERGYTHLPWRHSFGEALRDLEQLAALKKWKAVSSLLINIRFEIREGDKL</sequence>
<evidence type="ECO:0000313" key="2">
    <source>
        <dbReference type="Proteomes" id="UP000002892"/>
    </source>
</evidence>
<evidence type="ECO:0000313" key="1">
    <source>
        <dbReference type="EMBL" id="AFM42991.1"/>
    </source>
</evidence>
<dbReference type="OrthoDB" id="1809835at2"/>
<dbReference type="EMBL" id="CP003639">
    <property type="protein sequence ID" value="AFM42991.1"/>
    <property type="molecule type" value="Genomic_DNA"/>
</dbReference>
<dbReference type="STRING" id="646529.Desaci_4129"/>
<dbReference type="AlphaFoldDB" id="I4DB17"/>
<protein>
    <submittedName>
        <fullName evidence="1">Uncharacterized protein</fullName>
    </submittedName>
</protein>